<evidence type="ECO:0000313" key="3">
    <source>
        <dbReference type="Proteomes" id="UP000612680"/>
    </source>
</evidence>
<evidence type="ECO:0000313" key="2">
    <source>
        <dbReference type="EMBL" id="QRR02903.1"/>
    </source>
</evidence>
<feature type="transmembrane region" description="Helical" evidence="1">
    <location>
        <begin position="7"/>
        <end position="29"/>
    </location>
</feature>
<feature type="transmembrane region" description="Helical" evidence="1">
    <location>
        <begin position="81"/>
        <end position="103"/>
    </location>
</feature>
<proteinExistence type="predicted"/>
<accession>A0ABX7IAR0</accession>
<keyword evidence="3" id="KW-1185">Reference proteome</keyword>
<dbReference type="RefSeq" id="WP_204658326.1">
    <property type="nucleotide sequence ID" value="NZ_CP056775.1"/>
</dbReference>
<dbReference type="EMBL" id="CP056775">
    <property type="protein sequence ID" value="QRR02903.1"/>
    <property type="molecule type" value="Genomic_DNA"/>
</dbReference>
<reference evidence="2 3" key="1">
    <citation type="submission" date="2020-06" db="EMBL/GenBank/DDBJ databases">
        <title>Dyadobacter sandarakinus sp. nov., isolated from the soil of the Arctic Yellow River Station.</title>
        <authorList>
            <person name="Zhang Y."/>
            <person name="Peng F."/>
        </authorList>
    </citation>
    <scope>NUCLEOTIDE SEQUENCE [LARGE SCALE GENOMIC DNA]</scope>
    <source>
        <strain evidence="2 3">Q3-56</strain>
    </source>
</reference>
<feature type="transmembrane region" description="Helical" evidence="1">
    <location>
        <begin position="41"/>
        <end position="60"/>
    </location>
</feature>
<protein>
    <submittedName>
        <fullName evidence="2">Uncharacterized protein</fullName>
    </submittedName>
</protein>
<dbReference type="Proteomes" id="UP000612680">
    <property type="component" value="Chromosome"/>
</dbReference>
<keyword evidence="1" id="KW-0472">Membrane</keyword>
<keyword evidence="1" id="KW-1133">Transmembrane helix</keyword>
<evidence type="ECO:0000256" key="1">
    <source>
        <dbReference type="SAM" id="Phobius"/>
    </source>
</evidence>
<sequence>MKAFYQGIRLFYSSFAPFSIGLSFLFWLVAEMPLGIDLLRFLPLFIFFKAFSGGLIWYYITTFEAGQLYFYYNMGLSQRRLFTAAFATDVLIFGIFVITASLFF</sequence>
<organism evidence="2 3">
    <name type="scientific">Dyadobacter sandarakinus</name>
    <dbReference type="NCBI Taxonomy" id="2747268"/>
    <lineage>
        <taxon>Bacteria</taxon>
        <taxon>Pseudomonadati</taxon>
        <taxon>Bacteroidota</taxon>
        <taxon>Cytophagia</taxon>
        <taxon>Cytophagales</taxon>
        <taxon>Spirosomataceae</taxon>
        <taxon>Dyadobacter</taxon>
    </lineage>
</organism>
<gene>
    <name evidence="2" type="ORF">HWI92_19305</name>
</gene>
<name>A0ABX7IAR0_9BACT</name>
<keyword evidence="1" id="KW-0812">Transmembrane</keyword>